<dbReference type="GO" id="GO:0004497">
    <property type="term" value="F:monooxygenase activity"/>
    <property type="evidence" value="ECO:0007669"/>
    <property type="project" value="UniProtKB-KW"/>
</dbReference>
<evidence type="ECO:0000256" key="6">
    <source>
        <dbReference type="ARBA" id="ARBA00023002"/>
    </source>
</evidence>
<dbReference type="PROSITE" id="PS01304">
    <property type="entry name" value="UBIH"/>
    <property type="match status" value="1"/>
</dbReference>
<dbReference type="GO" id="GO:0006744">
    <property type="term" value="P:ubiquinone biosynthetic process"/>
    <property type="evidence" value="ECO:0007669"/>
    <property type="project" value="UniProtKB-UniPathway"/>
</dbReference>
<comment type="similarity">
    <text evidence="3">Belongs to the UbiH/COQ6 family.</text>
</comment>
<dbReference type="InterPro" id="IPR018168">
    <property type="entry name" value="Ubi_Hdrlase_CS"/>
</dbReference>
<dbReference type="Proteomes" id="UP000295391">
    <property type="component" value="Unassembled WGS sequence"/>
</dbReference>
<name>A0A4R6VQ62_9HYPH</name>
<evidence type="ECO:0000256" key="7">
    <source>
        <dbReference type="ARBA" id="ARBA00023033"/>
    </source>
</evidence>
<evidence type="ECO:0000313" key="10">
    <source>
        <dbReference type="Proteomes" id="UP000295391"/>
    </source>
</evidence>
<sequence>MARAKSEAKKLDILIVGAGPAGLTLALALKQAMPELKVGLNDVRKIEVPEKDGRASALALGVTSVFEALGVWADMLPDASPIDGMNITDSSDKDLTRPLFLRFEGDVQPGRPFAHMVPNKTTIGALMGKLNAFDLEIIAPDKVTKIEQGGAHSIVHFESGLIVHAALVVAADGARSALRQMAGIETTGHDYGQSGIVTTIEHELDHKNVAYEHFLPHGPFASLPLPNKRSSLVWSEKTKLVPDILAMPEEELAREVERKMGSSLGKVSILAPVQAFPLRLQIAKEFVGDRLALIGDAAHVVHPIAGQGMNLGLKDVAALAEVLVEAARHGEDLGGVDVLDRYQKLRRFDTGLMALATDALNILFSNDQPLVRVMRDVGLGLVDRAPFLKKAFIGHAAAANDDLRLLKGLPL</sequence>
<evidence type="ECO:0000259" key="8">
    <source>
        <dbReference type="Pfam" id="PF01494"/>
    </source>
</evidence>
<dbReference type="InterPro" id="IPR010971">
    <property type="entry name" value="UbiH/COQ6"/>
</dbReference>
<comment type="caution">
    <text evidence="9">The sequence shown here is derived from an EMBL/GenBank/DDBJ whole genome shotgun (WGS) entry which is preliminary data.</text>
</comment>
<dbReference type="GO" id="GO:0110142">
    <property type="term" value="C:ubiquinone biosynthesis complex"/>
    <property type="evidence" value="ECO:0007669"/>
    <property type="project" value="UniProtKB-ARBA"/>
</dbReference>
<evidence type="ECO:0000256" key="2">
    <source>
        <dbReference type="ARBA" id="ARBA00004749"/>
    </source>
</evidence>
<dbReference type="RefSeq" id="WP_133573470.1">
    <property type="nucleotide sequence ID" value="NZ_SNYR01000003.1"/>
</dbReference>
<keyword evidence="7" id="KW-0503">Monooxygenase</keyword>
<protein>
    <submittedName>
        <fullName evidence="9">2-octaprenyl-6-methoxyphenol hydroxylase</fullName>
    </submittedName>
</protein>
<dbReference type="GO" id="GO:0016705">
    <property type="term" value="F:oxidoreductase activity, acting on paired donors, with incorporation or reduction of molecular oxygen"/>
    <property type="evidence" value="ECO:0007669"/>
    <property type="project" value="InterPro"/>
</dbReference>
<reference evidence="9 10" key="1">
    <citation type="submission" date="2019-03" db="EMBL/GenBank/DDBJ databases">
        <title>Genomic Encyclopedia of Type Strains, Phase III (KMG-III): the genomes of soil and plant-associated and newly described type strains.</title>
        <authorList>
            <person name="Whitman W."/>
        </authorList>
    </citation>
    <scope>NUCLEOTIDE SEQUENCE [LARGE SCALE GENOMIC DNA]</scope>
    <source>
        <strain evidence="9 10">CGMCC 1.7002</strain>
    </source>
</reference>
<dbReference type="InterPro" id="IPR051205">
    <property type="entry name" value="UbiH/COQ6_monooxygenase"/>
</dbReference>
<accession>A0A4R6VQ62</accession>
<evidence type="ECO:0000256" key="1">
    <source>
        <dbReference type="ARBA" id="ARBA00001974"/>
    </source>
</evidence>
<proteinExistence type="inferred from homology"/>
<dbReference type="UniPathway" id="UPA00232"/>
<dbReference type="InterPro" id="IPR036188">
    <property type="entry name" value="FAD/NAD-bd_sf"/>
</dbReference>
<dbReference type="AlphaFoldDB" id="A0A4R6VQ62"/>
<feature type="domain" description="FAD-binding" evidence="8">
    <location>
        <begin position="11"/>
        <end position="347"/>
    </location>
</feature>
<dbReference type="GO" id="GO:0071949">
    <property type="term" value="F:FAD binding"/>
    <property type="evidence" value="ECO:0007669"/>
    <property type="project" value="InterPro"/>
</dbReference>
<comment type="pathway">
    <text evidence="2">Cofactor biosynthesis; ubiquinone biosynthesis.</text>
</comment>
<gene>
    <name evidence="9" type="ORF">ATL17_2880</name>
</gene>
<comment type="cofactor">
    <cofactor evidence="1">
        <name>FAD</name>
        <dbReference type="ChEBI" id="CHEBI:57692"/>
    </cofactor>
</comment>
<keyword evidence="10" id="KW-1185">Reference proteome</keyword>
<dbReference type="PANTHER" id="PTHR43876:SF7">
    <property type="entry name" value="UBIQUINONE BIOSYNTHESIS MONOOXYGENASE COQ6, MITOCHONDRIAL"/>
    <property type="match status" value="1"/>
</dbReference>
<dbReference type="OrthoDB" id="9796623at2"/>
<keyword evidence="6" id="KW-0560">Oxidoreductase</keyword>
<evidence type="ECO:0000256" key="4">
    <source>
        <dbReference type="ARBA" id="ARBA00022630"/>
    </source>
</evidence>
<keyword evidence="5" id="KW-0274">FAD</keyword>
<keyword evidence="4" id="KW-0285">Flavoprotein</keyword>
<dbReference type="InterPro" id="IPR002938">
    <property type="entry name" value="FAD-bd"/>
</dbReference>
<organism evidence="9 10">
    <name type="scientific">Maritalea mobilis</name>
    <dbReference type="NCBI Taxonomy" id="483324"/>
    <lineage>
        <taxon>Bacteria</taxon>
        <taxon>Pseudomonadati</taxon>
        <taxon>Pseudomonadota</taxon>
        <taxon>Alphaproteobacteria</taxon>
        <taxon>Hyphomicrobiales</taxon>
        <taxon>Devosiaceae</taxon>
        <taxon>Maritalea</taxon>
    </lineage>
</organism>
<dbReference type="FunFam" id="3.50.50.60:FF:000021">
    <property type="entry name" value="Ubiquinone biosynthesis monooxygenase COQ6"/>
    <property type="match status" value="1"/>
</dbReference>
<dbReference type="Gene3D" id="3.50.50.60">
    <property type="entry name" value="FAD/NAD(P)-binding domain"/>
    <property type="match status" value="2"/>
</dbReference>
<evidence type="ECO:0000256" key="3">
    <source>
        <dbReference type="ARBA" id="ARBA00005349"/>
    </source>
</evidence>
<dbReference type="PANTHER" id="PTHR43876">
    <property type="entry name" value="UBIQUINONE BIOSYNTHESIS MONOOXYGENASE COQ6, MITOCHONDRIAL"/>
    <property type="match status" value="1"/>
</dbReference>
<dbReference type="NCBIfam" id="TIGR01988">
    <property type="entry name" value="Ubi-OHases"/>
    <property type="match status" value="1"/>
</dbReference>
<dbReference type="SUPFAM" id="SSF51905">
    <property type="entry name" value="FAD/NAD(P)-binding domain"/>
    <property type="match status" value="1"/>
</dbReference>
<evidence type="ECO:0000256" key="5">
    <source>
        <dbReference type="ARBA" id="ARBA00022827"/>
    </source>
</evidence>
<dbReference type="Pfam" id="PF01494">
    <property type="entry name" value="FAD_binding_3"/>
    <property type="match status" value="1"/>
</dbReference>
<dbReference type="PRINTS" id="PR00420">
    <property type="entry name" value="RNGMNOXGNASE"/>
</dbReference>
<evidence type="ECO:0000313" key="9">
    <source>
        <dbReference type="EMBL" id="TDQ61777.1"/>
    </source>
</evidence>
<dbReference type="EMBL" id="SNYR01000003">
    <property type="protein sequence ID" value="TDQ61777.1"/>
    <property type="molecule type" value="Genomic_DNA"/>
</dbReference>